<evidence type="ECO:0000256" key="1">
    <source>
        <dbReference type="ARBA" id="ARBA00006739"/>
    </source>
</evidence>
<keyword evidence="7" id="KW-1185">Reference proteome</keyword>
<gene>
    <name evidence="6" type="ORF">E0W69_000950</name>
</gene>
<evidence type="ECO:0000256" key="2">
    <source>
        <dbReference type="ARBA" id="ARBA00022676"/>
    </source>
</evidence>
<dbReference type="Pfam" id="PF00535">
    <property type="entry name" value="Glycos_transf_2"/>
    <property type="match status" value="1"/>
</dbReference>
<dbReference type="EMBL" id="CP044016">
    <property type="protein sequence ID" value="QES87286.1"/>
    <property type="molecule type" value="Genomic_DNA"/>
</dbReference>
<evidence type="ECO:0000259" key="5">
    <source>
        <dbReference type="Pfam" id="PF00535"/>
    </source>
</evidence>
<dbReference type="Proteomes" id="UP000292424">
    <property type="component" value="Chromosome"/>
</dbReference>
<dbReference type="SUPFAM" id="SSF53448">
    <property type="entry name" value="Nucleotide-diphospho-sugar transferases"/>
    <property type="match status" value="1"/>
</dbReference>
<protein>
    <submittedName>
        <fullName evidence="6">Glycosyltransferase</fullName>
    </submittedName>
</protein>
<evidence type="ECO:0000256" key="4">
    <source>
        <dbReference type="SAM" id="Phobius"/>
    </source>
</evidence>
<evidence type="ECO:0000313" key="6">
    <source>
        <dbReference type="EMBL" id="QES87286.1"/>
    </source>
</evidence>
<accession>A0A5P2FUY7</accession>
<feature type="transmembrane region" description="Helical" evidence="4">
    <location>
        <begin position="6"/>
        <end position="27"/>
    </location>
</feature>
<evidence type="ECO:0000256" key="3">
    <source>
        <dbReference type="ARBA" id="ARBA00022679"/>
    </source>
</evidence>
<dbReference type="Gene3D" id="3.90.550.10">
    <property type="entry name" value="Spore Coat Polysaccharide Biosynthesis Protein SpsA, Chain A"/>
    <property type="match status" value="1"/>
</dbReference>
<dbReference type="PANTHER" id="PTHR43630">
    <property type="entry name" value="POLY-BETA-1,6-N-ACETYL-D-GLUCOSAMINE SYNTHASE"/>
    <property type="match status" value="1"/>
</dbReference>
<dbReference type="InterPro" id="IPR029044">
    <property type="entry name" value="Nucleotide-diphossugar_trans"/>
</dbReference>
<reference evidence="6 7" key="1">
    <citation type="submission" date="2019-09" db="EMBL/GenBank/DDBJ databases">
        <title>Complete genome sequence of Arachidicoccus sp. B3-10 isolated from apple orchard soil.</title>
        <authorList>
            <person name="Kim H.S."/>
            <person name="Han K.-I."/>
            <person name="Suh M.K."/>
            <person name="Lee K.C."/>
            <person name="Eom M.K."/>
            <person name="Kim J.-S."/>
            <person name="Kang S.W."/>
            <person name="Sin Y."/>
            <person name="Lee J.-S."/>
        </authorList>
    </citation>
    <scope>NUCLEOTIDE SEQUENCE [LARGE SCALE GENOMIC DNA]</scope>
    <source>
        <strain evidence="6 7">B3-10</strain>
    </source>
</reference>
<keyword evidence="4" id="KW-0812">Transmembrane</keyword>
<keyword evidence="2" id="KW-0328">Glycosyltransferase</keyword>
<feature type="domain" description="Glycosyltransferase 2-like" evidence="5">
    <location>
        <begin position="46"/>
        <end position="179"/>
    </location>
</feature>
<feature type="transmembrane region" description="Helical" evidence="4">
    <location>
        <begin position="319"/>
        <end position="339"/>
    </location>
</feature>
<evidence type="ECO:0000313" key="7">
    <source>
        <dbReference type="Proteomes" id="UP000292424"/>
    </source>
</evidence>
<dbReference type="RefSeq" id="WP_131328164.1">
    <property type="nucleotide sequence ID" value="NZ_CP044016.1"/>
</dbReference>
<keyword evidence="3 6" id="KW-0808">Transferase</keyword>
<feature type="transmembrane region" description="Helical" evidence="4">
    <location>
        <begin position="290"/>
        <end position="313"/>
    </location>
</feature>
<proteinExistence type="inferred from homology"/>
<dbReference type="AlphaFoldDB" id="A0A5P2FUY7"/>
<keyword evidence="4" id="KW-1133">Transmembrane helix</keyword>
<keyword evidence="4" id="KW-0472">Membrane</keyword>
<dbReference type="InterPro" id="IPR001173">
    <property type="entry name" value="Glyco_trans_2-like"/>
</dbReference>
<name>A0A5P2FUY7_9BACT</name>
<sequence length="383" mass="43816">MTAVILWILAGLLFLYCILILQYYGWFKKLQPFITDKKVTPQISFSIIIPARDEADNIGKCVLSILKNKYPLHLFEVIVIDDFSSDKTCAVVENIQKQYPNLRLFHMAELIPNAANLNSYKKKAIELAIGKSAHNWIITTDADCQVGEEWLRSFNNYILQEDKVFVAAPVSFIDTGSFLSKFQYLDFLSLQGITAAAVSAGVHSMCNGANLCYQKDAFFHVEGFKGVDHLASGDDMFLMHKILKKYPKSVGYLFAQEAIVETLPMDTVKGFINQRIRWASKADSYQDKSIIAVLALVYLVNVFFIVGFIFSLFEWTTFRFWLGLFIVKIIVEMFFLTPVAKFYKGQRLMKYFPIMELPHLVYTVVAGFLGKFGKYQWKGRTVK</sequence>
<dbReference type="PANTHER" id="PTHR43630:SF1">
    <property type="entry name" value="POLY-BETA-1,6-N-ACETYL-D-GLUCOSAMINE SYNTHASE"/>
    <property type="match status" value="1"/>
</dbReference>
<organism evidence="6 7">
    <name type="scientific">Rhizosphaericola mali</name>
    <dbReference type="NCBI Taxonomy" id="2545455"/>
    <lineage>
        <taxon>Bacteria</taxon>
        <taxon>Pseudomonadati</taxon>
        <taxon>Bacteroidota</taxon>
        <taxon>Chitinophagia</taxon>
        <taxon>Chitinophagales</taxon>
        <taxon>Chitinophagaceae</taxon>
        <taxon>Rhizosphaericola</taxon>
    </lineage>
</organism>
<dbReference type="GO" id="GO:0016757">
    <property type="term" value="F:glycosyltransferase activity"/>
    <property type="evidence" value="ECO:0007669"/>
    <property type="project" value="UniProtKB-KW"/>
</dbReference>
<comment type="similarity">
    <text evidence="1">Belongs to the glycosyltransferase 2 family.</text>
</comment>
<dbReference type="KEGG" id="arac:E0W69_000950"/>
<dbReference type="OrthoDB" id="9805625at2"/>